<keyword evidence="4" id="KW-0804">Transcription</keyword>
<evidence type="ECO:0000313" key="6">
    <source>
        <dbReference type="Proteomes" id="UP000264980"/>
    </source>
</evidence>
<reference evidence="5 6" key="1">
    <citation type="submission" date="2016-01" db="EMBL/GenBank/DDBJ databases">
        <authorList>
            <person name="Oliw E.H."/>
        </authorList>
    </citation>
    <scope>NUCLEOTIDE SEQUENCE [LARGE SCALE GENOMIC DNA]</scope>
    <source>
        <strain evidence="5 6">MDcuke</strain>
    </source>
</reference>
<proteinExistence type="inferred from homology"/>
<evidence type="ECO:0000256" key="4">
    <source>
        <dbReference type="ARBA" id="ARBA00023163"/>
    </source>
</evidence>
<dbReference type="GO" id="GO:0003677">
    <property type="term" value="F:DNA binding"/>
    <property type="evidence" value="ECO:0007669"/>
    <property type="project" value="UniProtKB-KW"/>
</dbReference>
<gene>
    <name evidence="5" type="ORF">AV903_04095</name>
</gene>
<evidence type="ECO:0000313" key="5">
    <source>
        <dbReference type="EMBL" id="AXF78707.1"/>
    </source>
</evidence>
<protein>
    <submittedName>
        <fullName evidence="5">Uncharacterized protein</fullName>
    </submittedName>
</protein>
<dbReference type="EMBL" id="CP013970">
    <property type="protein sequence ID" value="AXF78707.1"/>
    <property type="molecule type" value="Genomic_DNA"/>
</dbReference>
<evidence type="ECO:0000256" key="3">
    <source>
        <dbReference type="ARBA" id="ARBA00023125"/>
    </source>
</evidence>
<name>A0A345CZ40_9GAMM</name>
<keyword evidence="3" id="KW-0238">DNA-binding</keyword>
<comment type="similarity">
    <text evidence="1">Belongs to the phage antitermination Q type 1 family.</text>
</comment>
<dbReference type="InterPro" id="IPR010534">
    <property type="entry name" value="Phage_933W_GpQ"/>
</dbReference>
<dbReference type="Proteomes" id="UP000264980">
    <property type="component" value="Chromosome"/>
</dbReference>
<dbReference type="Pfam" id="PF06530">
    <property type="entry name" value="Phage_antitermQ"/>
    <property type="match status" value="1"/>
</dbReference>
<dbReference type="GO" id="GO:0060567">
    <property type="term" value="P:negative regulation of termination of DNA-templated transcription"/>
    <property type="evidence" value="ECO:0007669"/>
    <property type="project" value="InterPro"/>
</dbReference>
<sequence>MFNRYSVNETSLSAIGCTSQSEAHRRGHRAILSNAKGGTVSFGVGLEHPIRDISTRATGRKLKLPEDMIRIKFQMAEGFIDGCLAMLDVRLEMDSCV</sequence>
<accession>A0A345CZ40</accession>
<evidence type="ECO:0000256" key="1">
    <source>
        <dbReference type="ARBA" id="ARBA00010234"/>
    </source>
</evidence>
<evidence type="ECO:0000256" key="2">
    <source>
        <dbReference type="ARBA" id="ARBA00023015"/>
    </source>
</evidence>
<keyword evidence="2" id="KW-0805">Transcription regulation</keyword>
<dbReference type="AlphaFoldDB" id="A0A345CZ40"/>
<organism evidence="5 6">
    <name type="scientific">Erwinia tracheiphila</name>
    <dbReference type="NCBI Taxonomy" id="65700"/>
    <lineage>
        <taxon>Bacteria</taxon>
        <taxon>Pseudomonadati</taxon>
        <taxon>Pseudomonadota</taxon>
        <taxon>Gammaproteobacteria</taxon>
        <taxon>Enterobacterales</taxon>
        <taxon>Erwiniaceae</taxon>
        <taxon>Erwinia</taxon>
    </lineage>
</organism>